<name>A0A7J0H788_9ERIC</name>
<dbReference type="AlphaFoldDB" id="A0A7J0H788"/>
<reference evidence="1 2" key="1">
    <citation type="submission" date="2019-07" db="EMBL/GenBank/DDBJ databases">
        <title>De Novo Assembly of kiwifruit Actinidia rufa.</title>
        <authorList>
            <person name="Sugita-Konishi S."/>
            <person name="Sato K."/>
            <person name="Mori E."/>
            <person name="Abe Y."/>
            <person name="Kisaki G."/>
            <person name="Hamano K."/>
            <person name="Suezawa K."/>
            <person name="Otani M."/>
            <person name="Fukuda T."/>
            <person name="Manabe T."/>
            <person name="Gomi K."/>
            <person name="Tabuchi M."/>
            <person name="Akimitsu K."/>
            <person name="Kataoka I."/>
        </authorList>
    </citation>
    <scope>NUCLEOTIDE SEQUENCE [LARGE SCALE GENOMIC DNA]</scope>
    <source>
        <strain evidence="2">cv. Fuchu</strain>
    </source>
</reference>
<protein>
    <submittedName>
        <fullName evidence="1">Uncharacterized protein</fullName>
    </submittedName>
</protein>
<gene>
    <name evidence="1" type="ORF">Acr_27g0006850</name>
</gene>
<dbReference type="EMBL" id="BJWL01000027">
    <property type="protein sequence ID" value="GFZ18946.1"/>
    <property type="molecule type" value="Genomic_DNA"/>
</dbReference>
<evidence type="ECO:0000313" key="2">
    <source>
        <dbReference type="Proteomes" id="UP000585474"/>
    </source>
</evidence>
<organism evidence="1 2">
    <name type="scientific">Actinidia rufa</name>
    <dbReference type="NCBI Taxonomy" id="165716"/>
    <lineage>
        <taxon>Eukaryota</taxon>
        <taxon>Viridiplantae</taxon>
        <taxon>Streptophyta</taxon>
        <taxon>Embryophyta</taxon>
        <taxon>Tracheophyta</taxon>
        <taxon>Spermatophyta</taxon>
        <taxon>Magnoliopsida</taxon>
        <taxon>eudicotyledons</taxon>
        <taxon>Gunneridae</taxon>
        <taxon>Pentapetalae</taxon>
        <taxon>asterids</taxon>
        <taxon>Ericales</taxon>
        <taxon>Actinidiaceae</taxon>
        <taxon>Actinidia</taxon>
    </lineage>
</organism>
<keyword evidence="2" id="KW-1185">Reference proteome</keyword>
<accession>A0A7J0H788</accession>
<evidence type="ECO:0000313" key="1">
    <source>
        <dbReference type="EMBL" id="GFZ18946.1"/>
    </source>
</evidence>
<proteinExistence type="predicted"/>
<comment type="caution">
    <text evidence="1">The sequence shown here is derived from an EMBL/GenBank/DDBJ whole genome shotgun (WGS) entry which is preliminary data.</text>
</comment>
<dbReference type="Proteomes" id="UP000585474">
    <property type="component" value="Unassembled WGS sequence"/>
</dbReference>
<sequence>MQAPSITSLARIEISGSRRRGSSSEILYAEARSSYHYKRIPLEPRPSLPPRCSYVAKLKTIIVLEAKLIVGEPFFENSSNGHSHCFCARSPGYVG</sequence>